<dbReference type="InterPro" id="IPR018356">
    <property type="entry name" value="Tscrpt_reg_HTH_DeoR_CS"/>
</dbReference>
<keyword evidence="2" id="KW-0238">DNA-binding</keyword>
<feature type="region of interest" description="Disordered" evidence="4">
    <location>
        <begin position="269"/>
        <end position="293"/>
    </location>
</feature>
<dbReference type="Proteomes" id="UP000626982">
    <property type="component" value="Unassembled WGS sequence"/>
</dbReference>
<dbReference type="InterPro" id="IPR037171">
    <property type="entry name" value="NagB/RpiA_transferase-like"/>
</dbReference>
<evidence type="ECO:0000313" key="7">
    <source>
        <dbReference type="Proteomes" id="UP000626982"/>
    </source>
</evidence>
<dbReference type="PANTHER" id="PTHR30363:SF44">
    <property type="entry name" value="AGA OPERON TRANSCRIPTIONAL REPRESSOR-RELATED"/>
    <property type="match status" value="1"/>
</dbReference>
<sequence>MRTVAVNRDEGVTVVDRDAHILDVLGAAGAVAVADLARDLGVSEVTIRKDLDGLERQQLLRRTRGGALPPERRDEGAFADRMRAASDAKRAIARRAAELVDDGDVIALDTSSTSHFLALELVARQGLVVITQSLPTATMLAERSSARIVMPGGTLRRESSGLVGSIGDALAGRGRIRTSFVGVVGLSPERGLLELASDEAVAKQALVASSDRVHALFDSSKVTGFALHTFATAEQVTSLITDEDADDDFVAQWEAVGVAVDRVPLLDAQTTGTAPVRPRAGTASRRHTQKEHR</sequence>
<evidence type="ECO:0000313" key="6">
    <source>
        <dbReference type="EMBL" id="GGN77653.1"/>
    </source>
</evidence>
<keyword evidence="7" id="KW-1185">Reference proteome</keyword>
<evidence type="ECO:0000256" key="4">
    <source>
        <dbReference type="SAM" id="MobiDB-lite"/>
    </source>
</evidence>
<dbReference type="PROSITE" id="PS51000">
    <property type="entry name" value="HTH_DEOR_2"/>
    <property type="match status" value="1"/>
</dbReference>
<dbReference type="SUPFAM" id="SSF46785">
    <property type="entry name" value="Winged helix' DNA-binding domain"/>
    <property type="match status" value="1"/>
</dbReference>
<dbReference type="Pfam" id="PF08220">
    <property type="entry name" value="HTH_DeoR"/>
    <property type="match status" value="1"/>
</dbReference>
<protein>
    <submittedName>
        <fullName evidence="6">GntR family transcriptional regulator</fullName>
    </submittedName>
</protein>
<dbReference type="PROSITE" id="PS00894">
    <property type="entry name" value="HTH_DEOR_1"/>
    <property type="match status" value="1"/>
</dbReference>
<evidence type="ECO:0000256" key="1">
    <source>
        <dbReference type="ARBA" id="ARBA00023015"/>
    </source>
</evidence>
<dbReference type="Gene3D" id="1.10.10.10">
    <property type="entry name" value="Winged helix-like DNA-binding domain superfamily/Winged helix DNA-binding domain"/>
    <property type="match status" value="1"/>
</dbReference>
<reference evidence="7" key="1">
    <citation type="journal article" date="2019" name="Int. J. Syst. Evol. Microbiol.">
        <title>The Global Catalogue of Microorganisms (GCM) 10K type strain sequencing project: providing services to taxonomists for standard genome sequencing and annotation.</title>
        <authorList>
            <consortium name="The Broad Institute Genomics Platform"/>
            <consortium name="The Broad Institute Genome Sequencing Center for Infectious Disease"/>
            <person name="Wu L."/>
            <person name="Ma J."/>
        </authorList>
    </citation>
    <scope>NUCLEOTIDE SEQUENCE [LARGE SCALE GENOMIC DNA]</scope>
    <source>
        <strain evidence="7">CGMCC 1.6960</strain>
    </source>
</reference>
<feature type="compositionally biased region" description="Basic residues" evidence="4">
    <location>
        <begin position="284"/>
        <end position="293"/>
    </location>
</feature>
<dbReference type="EMBL" id="BMLM01000001">
    <property type="protein sequence ID" value="GGN77653.1"/>
    <property type="molecule type" value="Genomic_DNA"/>
</dbReference>
<dbReference type="InterPro" id="IPR036390">
    <property type="entry name" value="WH_DNA-bd_sf"/>
</dbReference>
<accession>A0ABQ2KCG4</accession>
<dbReference type="InterPro" id="IPR014036">
    <property type="entry name" value="DeoR-like_C"/>
</dbReference>
<keyword evidence="3" id="KW-0804">Transcription</keyword>
<evidence type="ECO:0000256" key="3">
    <source>
        <dbReference type="ARBA" id="ARBA00023163"/>
    </source>
</evidence>
<dbReference type="PRINTS" id="PR00037">
    <property type="entry name" value="HTHLACR"/>
</dbReference>
<dbReference type="Gene3D" id="3.40.50.1360">
    <property type="match status" value="1"/>
</dbReference>
<comment type="caution">
    <text evidence="6">The sequence shown here is derived from an EMBL/GenBank/DDBJ whole genome shotgun (WGS) entry which is preliminary data.</text>
</comment>
<organism evidence="6 7">
    <name type="scientific">Agrococcus terreus</name>
    <dbReference type="NCBI Taxonomy" id="574649"/>
    <lineage>
        <taxon>Bacteria</taxon>
        <taxon>Bacillati</taxon>
        <taxon>Actinomycetota</taxon>
        <taxon>Actinomycetes</taxon>
        <taxon>Micrococcales</taxon>
        <taxon>Microbacteriaceae</taxon>
        <taxon>Agrococcus</taxon>
    </lineage>
</organism>
<evidence type="ECO:0000259" key="5">
    <source>
        <dbReference type="PROSITE" id="PS51000"/>
    </source>
</evidence>
<dbReference type="SUPFAM" id="SSF100950">
    <property type="entry name" value="NagB/RpiA/CoA transferase-like"/>
    <property type="match status" value="1"/>
</dbReference>
<keyword evidence="1" id="KW-0805">Transcription regulation</keyword>
<dbReference type="InterPro" id="IPR001034">
    <property type="entry name" value="DeoR_HTH"/>
</dbReference>
<gene>
    <name evidence="6" type="ORF">GCM10010968_02500</name>
</gene>
<evidence type="ECO:0000256" key="2">
    <source>
        <dbReference type="ARBA" id="ARBA00023125"/>
    </source>
</evidence>
<dbReference type="InterPro" id="IPR036388">
    <property type="entry name" value="WH-like_DNA-bd_sf"/>
</dbReference>
<name>A0ABQ2KCG4_9MICO</name>
<dbReference type="InterPro" id="IPR050313">
    <property type="entry name" value="Carb_Metab_HTH_regulators"/>
</dbReference>
<dbReference type="Pfam" id="PF00455">
    <property type="entry name" value="DeoRC"/>
    <property type="match status" value="1"/>
</dbReference>
<dbReference type="SMART" id="SM00420">
    <property type="entry name" value="HTH_DEOR"/>
    <property type="match status" value="1"/>
</dbReference>
<proteinExistence type="predicted"/>
<dbReference type="PANTHER" id="PTHR30363">
    <property type="entry name" value="HTH-TYPE TRANSCRIPTIONAL REGULATOR SRLR-RELATED"/>
    <property type="match status" value="1"/>
</dbReference>
<dbReference type="SMART" id="SM01134">
    <property type="entry name" value="DeoRC"/>
    <property type="match status" value="1"/>
</dbReference>
<feature type="domain" description="HTH deoR-type" evidence="5">
    <location>
        <begin position="14"/>
        <end position="69"/>
    </location>
</feature>